<name>A0AAU7NR07_9GAMM</name>
<evidence type="ECO:0000313" key="4">
    <source>
        <dbReference type="Proteomes" id="UP001225378"/>
    </source>
</evidence>
<dbReference type="PANTHER" id="PTHR46361">
    <property type="entry name" value="ELECTRON CARRIER/ PROTEIN DISULFIDE OXIDOREDUCTASE"/>
    <property type="match status" value="1"/>
</dbReference>
<feature type="signal peptide" evidence="1">
    <location>
        <begin position="1"/>
        <end position="21"/>
    </location>
</feature>
<gene>
    <name evidence="3" type="ORF">Q9L42_013660</name>
</gene>
<feature type="domain" description="DUF547" evidence="2">
    <location>
        <begin position="77"/>
        <end position="183"/>
    </location>
</feature>
<dbReference type="AlphaFoldDB" id="A0AAU7NR07"/>
<sequence>MSLRALFFIIVVALAIQPVAAEEPDWNDYRSVLKHVKPGLKNGVKLMQVDYAALNSDGSLEKAYRNLSAFDINHLASKEERLAFYINAYNILALKMVADHWPTDSIKDAGSFFSPVWNKPAGQLGGKTVTLGEVEHEILRKMGEPRIHMAIVCASVSCPDLRAEPYTAVRLNEQLDEQTRQFLDNSGKGLRIAGKVIQVSKIFDWFEEDFEAYGGVASFIKRYRPGLPDLRIKTNIPYDWSVNGS</sequence>
<dbReference type="EMBL" id="CP157743">
    <property type="protein sequence ID" value="XBS19408.1"/>
    <property type="molecule type" value="Genomic_DNA"/>
</dbReference>
<evidence type="ECO:0000313" key="3">
    <source>
        <dbReference type="EMBL" id="XBS19408.1"/>
    </source>
</evidence>
<accession>A0AAU7NR07</accession>
<keyword evidence="1" id="KW-0732">Signal</keyword>
<dbReference type="PANTHER" id="PTHR46361:SF3">
    <property type="entry name" value="ELECTRON CARRIER_ PROTEIN DISULFIDE OXIDOREDUCTASE"/>
    <property type="match status" value="1"/>
</dbReference>
<dbReference type="Proteomes" id="UP001225378">
    <property type="component" value="Chromosome"/>
</dbReference>
<protein>
    <submittedName>
        <fullName evidence="3">DUF547 domain-containing protein</fullName>
    </submittedName>
</protein>
<dbReference type="RefSeq" id="WP_305907849.1">
    <property type="nucleotide sequence ID" value="NZ_CP157743.1"/>
</dbReference>
<feature type="chain" id="PRO_5043672265" evidence="1">
    <location>
        <begin position="22"/>
        <end position="245"/>
    </location>
</feature>
<dbReference type="KEGG" id="mech:Q9L42_013660"/>
<proteinExistence type="predicted"/>
<evidence type="ECO:0000259" key="2">
    <source>
        <dbReference type="Pfam" id="PF04784"/>
    </source>
</evidence>
<dbReference type="Pfam" id="PF04784">
    <property type="entry name" value="DUF547"/>
    <property type="match status" value="1"/>
</dbReference>
<reference evidence="3 4" key="1">
    <citation type="journal article" date="2024" name="Microbiology">
        <title>Methylomarinum rosea sp. nov., a novel halophilic methanotrophic bacterium from the hypersaline Lake Elton.</title>
        <authorList>
            <person name="Suleimanov R.Z."/>
            <person name="Oshkin I.Y."/>
            <person name="Danilova O.V."/>
            <person name="Suzina N.E."/>
            <person name="Dedysh S.N."/>
        </authorList>
    </citation>
    <scope>NUCLEOTIDE SEQUENCE [LARGE SCALE GENOMIC DNA]</scope>
    <source>
        <strain evidence="3 4">Ch1-1</strain>
    </source>
</reference>
<evidence type="ECO:0000256" key="1">
    <source>
        <dbReference type="SAM" id="SignalP"/>
    </source>
</evidence>
<organism evidence="3 4">
    <name type="scientific">Methylomarinum roseum</name>
    <dbReference type="NCBI Taxonomy" id="3067653"/>
    <lineage>
        <taxon>Bacteria</taxon>
        <taxon>Pseudomonadati</taxon>
        <taxon>Pseudomonadota</taxon>
        <taxon>Gammaproteobacteria</taxon>
        <taxon>Methylococcales</taxon>
        <taxon>Methylococcaceae</taxon>
        <taxon>Methylomarinum</taxon>
    </lineage>
</organism>
<keyword evidence="4" id="KW-1185">Reference proteome</keyword>
<dbReference type="InterPro" id="IPR006869">
    <property type="entry name" value="DUF547"/>
</dbReference>